<comment type="caution">
    <text evidence="4">The sequence shown here is derived from an EMBL/GenBank/DDBJ whole genome shotgun (WGS) entry which is preliminary data.</text>
</comment>
<gene>
    <name evidence="4" type="ORF">ACFOS1_08800</name>
</gene>
<dbReference type="Pfam" id="PF00534">
    <property type="entry name" value="Glycos_transf_1"/>
    <property type="match status" value="1"/>
</dbReference>
<reference evidence="5" key="1">
    <citation type="journal article" date="2019" name="Int. J. Syst. Evol. Microbiol.">
        <title>The Global Catalogue of Microorganisms (GCM) 10K type strain sequencing project: providing services to taxonomists for standard genome sequencing and annotation.</title>
        <authorList>
            <consortium name="The Broad Institute Genomics Platform"/>
            <consortium name="The Broad Institute Genome Sequencing Center for Infectious Disease"/>
            <person name="Wu L."/>
            <person name="Ma J."/>
        </authorList>
    </citation>
    <scope>NUCLEOTIDE SEQUENCE [LARGE SCALE GENOMIC DNA]</scope>
    <source>
        <strain evidence="5">CECT 9128</strain>
    </source>
</reference>
<dbReference type="PANTHER" id="PTHR12526">
    <property type="entry name" value="GLYCOSYLTRANSFERASE"/>
    <property type="match status" value="1"/>
</dbReference>
<evidence type="ECO:0000259" key="3">
    <source>
        <dbReference type="Pfam" id="PF00534"/>
    </source>
</evidence>
<sequence length="335" mass="38193">MAAKKILYIGNKLANTGRTPTSADILPGLLEKEGYVVYSFSAKENKILRLLEMLRSVLLFSDKVDWIIIDVYSTQNFWYAYLCGKLSKTKGVHYINILHGGNLEKRLRKKFFSFFRNAKYNIAPSEFFYSKFSAVGLTNLKFIPNSIKLDEYNFKERFQVSPKIIWVRAFAEIYNPMLAIQLLELLVQKYANAALYMVGPDKDGSMLKCKNYAEMNKLPITFTGKLDKKQWHKLAGDCDIFLNTSTIDNTPVSIVEAMALGLPLLSSKVGGIPYLIEDGKDGILFESNNLNDLANKTFKLLDKQLDANSIAKNARKKVEKFDWENVKGQWNDLLT</sequence>
<dbReference type="CDD" id="cd03801">
    <property type="entry name" value="GT4_PimA-like"/>
    <property type="match status" value="1"/>
</dbReference>
<dbReference type="EMBL" id="JBHSAS010000006">
    <property type="protein sequence ID" value="MFC4027501.1"/>
    <property type="molecule type" value="Genomic_DNA"/>
</dbReference>
<evidence type="ECO:0000313" key="5">
    <source>
        <dbReference type="Proteomes" id="UP001595793"/>
    </source>
</evidence>
<keyword evidence="2 4" id="KW-0808">Transferase</keyword>
<feature type="domain" description="Glycosyl transferase family 1" evidence="3">
    <location>
        <begin position="159"/>
        <end position="316"/>
    </location>
</feature>
<dbReference type="Gene3D" id="3.40.50.2000">
    <property type="entry name" value="Glycogen Phosphorylase B"/>
    <property type="match status" value="2"/>
</dbReference>
<protein>
    <submittedName>
        <fullName evidence="4">Glycosyltransferase family 4 protein</fullName>
        <ecNumber evidence="4">2.4.-.-</ecNumber>
    </submittedName>
</protein>
<dbReference type="Proteomes" id="UP001595793">
    <property type="component" value="Unassembled WGS sequence"/>
</dbReference>
<dbReference type="RefSeq" id="WP_290234010.1">
    <property type="nucleotide sequence ID" value="NZ_JAUFPZ010000002.1"/>
</dbReference>
<dbReference type="InterPro" id="IPR001296">
    <property type="entry name" value="Glyco_trans_1"/>
</dbReference>
<name>A0ABV8H896_9FLAO</name>
<keyword evidence="5" id="KW-1185">Reference proteome</keyword>
<proteinExistence type="predicted"/>
<dbReference type="PANTHER" id="PTHR12526:SF629">
    <property type="entry name" value="TEICHURONIC ACID BIOSYNTHESIS GLYCOSYLTRANSFERASE TUAH-RELATED"/>
    <property type="match status" value="1"/>
</dbReference>
<dbReference type="GO" id="GO:0016757">
    <property type="term" value="F:glycosyltransferase activity"/>
    <property type="evidence" value="ECO:0007669"/>
    <property type="project" value="UniProtKB-KW"/>
</dbReference>
<keyword evidence="1 4" id="KW-0328">Glycosyltransferase</keyword>
<accession>A0ABV8H896</accession>
<evidence type="ECO:0000313" key="4">
    <source>
        <dbReference type="EMBL" id="MFC4027501.1"/>
    </source>
</evidence>
<organism evidence="4 5">
    <name type="scientific">Zunongwangia endophytica</name>
    <dbReference type="NCBI Taxonomy" id="1808945"/>
    <lineage>
        <taxon>Bacteria</taxon>
        <taxon>Pseudomonadati</taxon>
        <taxon>Bacteroidota</taxon>
        <taxon>Flavobacteriia</taxon>
        <taxon>Flavobacteriales</taxon>
        <taxon>Flavobacteriaceae</taxon>
        <taxon>Zunongwangia</taxon>
    </lineage>
</organism>
<dbReference type="SUPFAM" id="SSF53756">
    <property type="entry name" value="UDP-Glycosyltransferase/glycogen phosphorylase"/>
    <property type="match status" value="1"/>
</dbReference>
<evidence type="ECO:0000256" key="1">
    <source>
        <dbReference type="ARBA" id="ARBA00022676"/>
    </source>
</evidence>
<evidence type="ECO:0000256" key="2">
    <source>
        <dbReference type="ARBA" id="ARBA00022679"/>
    </source>
</evidence>
<dbReference type="EC" id="2.4.-.-" evidence="4"/>